<dbReference type="Proteomes" id="UP000829291">
    <property type="component" value="Chromosome 6"/>
</dbReference>
<evidence type="ECO:0000256" key="12">
    <source>
        <dbReference type="ARBA" id="ARBA00023273"/>
    </source>
</evidence>
<dbReference type="InterPro" id="IPR035699">
    <property type="entry name" value="AAA_6"/>
</dbReference>
<dbReference type="InterPro" id="IPR041466">
    <property type="entry name" value="Dynein_AAA5_ext"/>
</dbReference>
<dbReference type="InterPro" id="IPR043157">
    <property type="entry name" value="Dynein_AAA1S"/>
</dbReference>
<feature type="domain" description="Dynein heavy chain C-terminal" evidence="23">
    <location>
        <begin position="3182"/>
        <end position="3480"/>
    </location>
</feature>
<dbReference type="Gene3D" id="1.10.472.130">
    <property type="match status" value="1"/>
</dbReference>
<dbReference type="OrthoDB" id="424310at2759"/>
<dbReference type="Pfam" id="PF18199">
    <property type="entry name" value="Dynein_C"/>
    <property type="match status" value="1"/>
</dbReference>
<evidence type="ECO:0000259" key="15">
    <source>
        <dbReference type="Pfam" id="PF08393"/>
    </source>
</evidence>
<dbReference type="Gene3D" id="3.20.180.20">
    <property type="entry name" value="Dynein heavy chain, N-terminal domain 2"/>
    <property type="match status" value="1"/>
</dbReference>
<evidence type="ECO:0000256" key="6">
    <source>
        <dbReference type="ARBA" id="ARBA00022840"/>
    </source>
</evidence>
<evidence type="ECO:0000256" key="2">
    <source>
        <dbReference type="ARBA" id="ARBA00008887"/>
    </source>
</evidence>
<feature type="domain" description="Dynein heavy chain AAA lid" evidence="22">
    <location>
        <begin position="3033"/>
        <end position="3173"/>
    </location>
</feature>
<dbReference type="FunCoup" id="A0A6J0BHC2">
    <property type="interactions" value="33"/>
</dbReference>
<dbReference type="GO" id="GO:0045505">
    <property type="term" value="F:dynein intermediate chain binding"/>
    <property type="evidence" value="ECO:0007669"/>
    <property type="project" value="InterPro"/>
</dbReference>
<dbReference type="InterPro" id="IPR024317">
    <property type="entry name" value="Dynein_heavy_chain_D4_dom"/>
</dbReference>
<dbReference type="InterPro" id="IPR004273">
    <property type="entry name" value="Dynein_heavy_D6_P-loop"/>
</dbReference>
<name>A0A6J0BHC2_NEOLC</name>
<dbReference type="InterPro" id="IPR041589">
    <property type="entry name" value="DNAH3_AAA_lid_1"/>
</dbReference>
<keyword evidence="4" id="KW-0493">Microtubule</keyword>
<sequence length="3484" mass="398210">MEAKLGLKAYTYDVRELIIGELIKRHRNYNIEICNEFEALKERALSTPKNTKDLLALGEYMIYAATTLMEYLKERITASLHMLAALIEMTSLARDHIELNNITINWLKRVKLIFEQNSSMFEQMKFDAEEKLQKRVSLLNTDVDLMFPRLVIMDDMDDASRVHEYMEDLRKLVRGLDRMDEQVEWINNEEQLFQFPRTSYPRVKELKDIILPYYMLMYRAHQWQRDVGVWLDGPFEYLDSNVIESKTTDYFTDFTKVNKTYKTKIKMQIAINYQYRFAGSADDPDPMQQPAPNKLCYQLLEDVKWFKSYVPLASCFCNPTLRQRHWNDMSEIAGFDLTPNAGTSLRKMINMDLLGDLAKYEIITTSATKELALQELLAKMTQDWDDVVFSIMRFKDSGVDILTGLDDIQALLEEHIAKTQAMRGSAFAKPIEAEVKVFYDSILRIQKTIDEWAKVQVQWMYLLPIFSSKDIVEQLPEEGILFSEVDGTFRRAMLNVAKEPHVREMAGAFGLYEAMKEANEQMDKVNDGVTNYLEKKRLFFPRFFFLSNDDMLEILSETKDPLRVQPHLRKCFEGIAKLGFNSEMEIYSLISDDKEEIKVQEIISTSAARGCVERWLIQVEEQMVTSIRHEVFMSILDYEVNDRVYWVRVWPGMVVLCVSQIYWSMEVQNCLMTHRVSSMESLYEKLKVQIIDMVNLVKGQLSKQNRTTLSALITIDVHAQDVVKQLIEKKIVLEMDFEWLAQLRYYWEDNVQVRIINATVRYAYEYLGNCPRLVITPLTDRCYRTLIGAYALHLNGAPEGPAGTGKTETTKDLGRAIAVQCVVFNCSDGLDYKNMGKFFKGLSSCGAWACFDEFNRIELEVLSVVAQQILCIVQAVRAKSEKFIFEGTELRLNPSVYVCITMNPGYAGRSELPDNLKVLFRTVAMMVPDYAMIGEISLYSSGFSTARVLSVKIVTTYKLCSEQLSSQSHYDYGMRAVKTVLTAAQNIKLKFPNEDEMVLLLRSIIDVNLPKFLAHDVPLFQGIIMDLFPGIMLPTPNYEVFLNAVTEICEKMNLQPVDPFLLKIIQTYEMMIVRHGFMLVGDPFGGKTSALHCLADTLTLMHKRGDENGLPTQYRTMNPKSITMGQLYGQFDPVSSEWTDGVCAVAFRQFVAEDSPDRKWLIFDGPVDAVWIENLNTVLDDNKKLCLTSGEVMQMTSTMSMIFEVMDLLQASPATVSRCGMIYIEPHVMGWRPFLKSWMNKININWGQGNEGILNALFDWLTDPCLDFIRKKCKLATNAGQINQLVSTITLFEMYMNDAVEANPTDYSTYIVPWLQATMMQSMVWGAGGALDYDSRCKFNDFYTSFWDRSNLDYPLPEAVGDLLISIPGEGLIHDNYYTYKGKGAWKYFGDMAKSAKILETQSIGQMVVPTIDTVKYQMLFLRHIKHRKRFLVYGETGTGKSFYIQDLLMNKLDEDSFLPNFITFTPKTTANQTQELVISKLFKKRKGHYGPMGGAYCIVFVDDVNMPTKEIYGAQPAIELLRQFFDHEHWYDLKEPEKIQVFDTMFLAAMAPPGGSRQDIYHRFLRHFNLYTISMFSRESVFRIFSNVALVGLKRNGFASDVVVIVTLLVNATMEIFEAASASLRPTPAKSHYLFNLRDFSRVITGCALIKKESVESKVTFVRIWVHEILRVFGDRLIDKTDNNWLFEKIKEVVPSILRESFDNVFGHLPKFNDELTEESLHDLIFGNFMDLDATPDDKRYEEIPSIEEYKNVALLCLEEYNTTHKSKIDIVLFRYALEHLARICRILAIPCGSLLMVGVGGSGRQSLTRLASGIGGHGLFQPEIGVAYGMNEWREDIKKVLKNSGGTGKDLVFLFTENQIKEEGFLGDIDGLLNSGEVPNLFTIEEKQEIIEMTRLAAQGGNRNLDVSVLSVLAYFVNRCKEKLHIMLCFSPIGDAFRIRLRLYPSLVNCCTIDWFEMWPEDALEQVAARYMTYVDVDERIKVDSVVACKYFHKCAKENSTQFYSACGRKTYITSAAFLDLIQSFADLMTQKQAEISLARDRYLGGLDKLDFAASQVTKMGTTLLALKPQLEASAKLTAKTMQQIESENVTVEHATMLVKKDEDAANIQAEIAGALKKECEADLAEALPILAEATAALNTIKPNDITIVKTMKNPPEVIKLVLAAVCVMMAITPDRINDPVTHRMISDYWGPSKRLLGDMNFLARLKDYDRDNIPVSIMQVIKKSYMADKNFEPKKVAKASSAAEGLCKWVRAMVLYDEVAKVVAPKKAKLAIAEKEYNETMEFLKGRRQMLAELDAKLALLNENLQRTLAMKIDLENQVTDCTNKLIRSEKLLSGLGGEKGRWIECAANLQKAYDSLAGDILISCGMIAYLGPFTTSYRVENLEKWRSYVKSLDIPTSDMYTFVGVLGSEIKINSWNIHGLPRDSFSTENAIIMDNSKRWSLFIDPQSQANKWIRAMEKSNQLEIIKLSDLTYMNVLERCIETGKPVLLENVGEELSTPLDPILMKSIYKFSGVWYITLGEKSVEYDLKFRFYITTKLRNPHYLPEVFNKVTLINFALTIEGLEDQLLGIVVAKERADLQKKKEYLIVESAANKKALQQVEENILKTLSSSGANILEDEEAIEILDSSKILSVDIMKKQKASKETEAKIEVFRQSYRPIAKHSSALYYTVTDLPSVDPMYQYSLAWFMNLYIMSIETASKSKVLEKRLMFLRETFTYNLYQNVCRSLFEKDKILYSFVLYSTIMVATNEIDKEELSFFLSGGIGLANTIKNPAANWLIDKSWDEICRANDNLPSFEGFMNDFRTHLTSWQKFYDLMNPQNAQIPQPWESKLTAFQKLIVMRMIRPDKVTAKITQFVDTGMGTKFVTPPPFDIAKSYSDSNSLIPLIFVLSAGSDPMGSLSKFAENMNYASRFSSISLGQGQGPIAQRIIEQGQNEGMWVCLQNCHLAVSWMPQLEKICENFDTTNTSINFRLWLTSYPSDKFPITVLQNGVKMTNEPPSGLQQNLMRSYLSEPVKDPEFFGGCPGKEKEFTKLLYGLCFFHAVVQERRKFGAQGWNIKYGFNESDFQISVQQLQIFINEYDEVPFKAIIYLTGECNYGGRVTDDRDRRCLNTILDDFYNPRVITDPNYTFANIGPEYALPRKVDYRDYVKQIEEIPPISPPEVFGLHMNAGITRDLEVSKDFFTALIQIQGTVSVGDTAKQDEMILFIKKDIYDRLPELFDIEEAQKKYPVSYYESMNTVLIQEMERYNKLLKEIRVSLTMLEKAVNGMIVMTPELEVVSRQILIGKVPTCWEKASAYPSLKPLSSFVNDFLERIQFFQQWLDNGKPAAFWISGFSFAHGFLTGASQNYARKHKVSIDRIEFDFEVLPFYEAKSAPSDGVYVYGMFLAGARWDIQKMILAESFPKVLFNALPLVWFKPGEASKRVTGSRYLCPLYITSARFGVLRTTGHSTNYVLSILLNTKEPVSHWIKRGLALLCQLDD</sequence>
<feature type="domain" description="Dynein heavy chain 3 AAA+ lid" evidence="21">
    <location>
        <begin position="1610"/>
        <end position="1705"/>
    </location>
</feature>
<evidence type="ECO:0000259" key="14">
    <source>
        <dbReference type="Pfam" id="PF03028"/>
    </source>
</evidence>
<dbReference type="Gene3D" id="1.20.140.100">
    <property type="entry name" value="Dynein heavy chain, N-terminal domain 2"/>
    <property type="match status" value="1"/>
</dbReference>
<feature type="coiled-coil region" evidence="13">
    <location>
        <begin position="2287"/>
        <end position="2321"/>
    </location>
</feature>
<dbReference type="Pfam" id="PF12775">
    <property type="entry name" value="AAA_7"/>
    <property type="match status" value="1"/>
</dbReference>
<dbReference type="InterPro" id="IPR027417">
    <property type="entry name" value="P-loop_NTPase"/>
</dbReference>
<dbReference type="Gene3D" id="1.10.8.1220">
    <property type="match status" value="1"/>
</dbReference>
<dbReference type="Gene3D" id="1.20.1270.280">
    <property type="match status" value="1"/>
</dbReference>
<evidence type="ECO:0000256" key="13">
    <source>
        <dbReference type="SAM" id="Coils"/>
    </source>
</evidence>
<proteinExistence type="inferred from homology"/>
<evidence type="ECO:0000259" key="22">
    <source>
        <dbReference type="Pfam" id="PF18198"/>
    </source>
</evidence>
<dbReference type="Gene3D" id="1.10.8.710">
    <property type="match status" value="1"/>
</dbReference>
<dbReference type="SUPFAM" id="SSF52540">
    <property type="entry name" value="P-loop containing nucleoside triphosphate hydrolases"/>
    <property type="match status" value="4"/>
</dbReference>
<dbReference type="GO" id="GO:0005524">
    <property type="term" value="F:ATP binding"/>
    <property type="evidence" value="ECO:0007669"/>
    <property type="project" value="UniProtKB-KW"/>
</dbReference>
<dbReference type="Gene3D" id="1.20.920.20">
    <property type="match status" value="1"/>
</dbReference>
<comment type="similarity">
    <text evidence="2">Belongs to the dynein heavy chain family.</text>
</comment>
<dbReference type="Pfam" id="PF08393">
    <property type="entry name" value="DHC_N2"/>
    <property type="match status" value="1"/>
</dbReference>
<dbReference type="InterPro" id="IPR041658">
    <property type="entry name" value="AAA_lid_11"/>
</dbReference>
<evidence type="ECO:0000259" key="20">
    <source>
        <dbReference type="Pfam" id="PF17852"/>
    </source>
</evidence>
<dbReference type="Gene3D" id="1.20.58.1120">
    <property type="match status" value="1"/>
</dbReference>
<feature type="domain" description="Dynein heavy chain AAA 5 extension" evidence="20">
    <location>
        <begin position="1254"/>
        <end position="1389"/>
    </location>
</feature>
<dbReference type="PANTHER" id="PTHR22878:SF70">
    <property type="entry name" value="DYNEIN HEAVY CHAIN 2, AXONEMAL"/>
    <property type="match status" value="1"/>
</dbReference>
<keyword evidence="12" id="KW-0966">Cell projection</keyword>
<feature type="domain" description="Dynein heavy chain linker" evidence="15">
    <location>
        <begin position="204"/>
        <end position="631"/>
    </location>
</feature>
<dbReference type="Gene3D" id="6.10.140.1060">
    <property type="match status" value="1"/>
</dbReference>
<dbReference type="GeneID" id="107220212"/>
<comment type="subcellular location">
    <subcellularLocation>
        <location evidence="1">Cytoplasm</location>
        <location evidence="1">Cytoskeleton</location>
        <location evidence="1">Cilium axoneme</location>
    </subcellularLocation>
</comment>
<dbReference type="GO" id="GO:0051959">
    <property type="term" value="F:dynein light intermediate chain binding"/>
    <property type="evidence" value="ECO:0007669"/>
    <property type="project" value="InterPro"/>
</dbReference>
<evidence type="ECO:0000259" key="23">
    <source>
        <dbReference type="Pfam" id="PF18199"/>
    </source>
</evidence>
<evidence type="ECO:0000259" key="21">
    <source>
        <dbReference type="Pfam" id="PF17857"/>
    </source>
</evidence>
<dbReference type="GO" id="GO:0031514">
    <property type="term" value="C:motile cilium"/>
    <property type="evidence" value="ECO:0007669"/>
    <property type="project" value="UniProtKB-SubCell"/>
</dbReference>
<dbReference type="Pfam" id="PF12781">
    <property type="entry name" value="AAA_9"/>
    <property type="match status" value="1"/>
</dbReference>
<dbReference type="Pfam" id="PF12780">
    <property type="entry name" value="AAA_8"/>
    <property type="match status" value="1"/>
</dbReference>
<dbReference type="InterPro" id="IPR013602">
    <property type="entry name" value="Dynein_heavy_linker"/>
</dbReference>
<dbReference type="PROSITE" id="PS00675">
    <property type="entry name" value="SIGMA54_INTERACT_1"/>
    <property type="match status" value="1"/>
</dbReference>
<keyword evidence="24" id="KW-1185">Reference proteome</keyword>
<feature type="domain" description="Dynein heavy chain hydrolytic ATP-binding dynein motor region" evidence="16">
    <location>
        <begin position="762"/>
        <end position="1088"/>
    </location>
</feature>
<dbReference type="InterPro" id="IPR026983">
    <property type="entry name" value="DHC"/>
</dbReference>
<dbReference type="GO" id="GO:0003341">
    <property type="term" value="P:cilium movement"/>
    <property type="evidence" value="ECO:0007669"/>
    <property type="project" value="UniProtKB-ARBA"/>
</dbReference>
<dbReference type="PANTHER" id="PTHR22878">
    <property type="entry name" value="DYNEIN HEAVY CHAIN 6, AXONEMAL-LIKE-RELATED"/>
    <property type="match status" value="1"/>
</dbReference>
<dbReference type="Pfam" id="PF17857">
    <property type="entry name" value="AAA_lid_1"/>
    <property type="match status" value="1"/>
</dbReference>
<dbReference type="InterPro" id="IPR042219">
    <property type="entry name" value="AAA_lid_11_sf"/>
</dbReference>
<dbReference type="InterPro" id="IPR041228">
    <property type="entry name" value="Dynein_C"/>
</dbReference>
<dbReference type="InParanoid" id="A0A6J0BHC2"/>
<evidence type="ECO:0000313" key="24">
    <source>
        <dbReference type="Proteomes" id="UP000829291"/>
    </source>
</evidence>
<dbReference type="InterPro" id="IPR035706">
    <property type="entry name" value="AAA_9"/>
</dbReference>
<evidence type="ECO:0000256" key="7">
    <source>
        <dbReference type="ARBA" id="ARBA00023017"/>
    </source>
</evidence>
<evidence type="ECO:0000256" key="8">
    <source>
        <dbReference type="ARBA" id="ARBA00023054"/>
    </source>
</evidence>
<dbReference type="Pfam" id="PF17852">
    <property type="entry name" value="Dynein_AAA_lid"/>
    <property type="match status" value="1"/>
</dbReference>
<evidence type="ECO:0000256" key="9">
    <source>
        <dbReference type="ARBA" id="ARBA00023069"/>
    </source>
</evidence>
<dbReference type="GO" id="GO:0005858">
    <property type="term" value="C:axonemal dynein complex"/>
    <property type="evidence" value="ECO:0007669"/>
    <property type="project" value="UniProtKB-ARBA"/>
</dbReference>
<dbReference type="Gene3D" id="1.10.287.2620">
    <property type="match status" value="1"/>
</dbReference>
<keyword evidence="3" id="KW-0963">Cytoplasm</keyword>
<feature type="domain" description="Dynein heavy chain AAA module D4" evidence="18">
    <location>
        <begin position="1770"/>
        <end position="2030"/>
    </location>
</feature>
<dbReference type="Gene3D" id="3.40.50.300">
    <property type="entry name" value="P-loop containing nucleotide triphosphate hydrolases"/>
    <property type="match status" value="5"/>
</dbReference>
<keyword evidence="6" id="KW-0067">ATP-binding</keyword>
<evidence type="ECO:0000259" key="17">
    <source>
        <dbReference type="Pfam" id="PF12777"/>
    </source>
</evidence>
<dbReference type="InterPro" id="IPR043160">
    <property type="entry name" value="Dynein_C_barrel"/>
</dbReference>
<feature type="domain" description="Dynein heavy chain region D6 P-loop" evidence="14">
    <location>
        <begin position="2885"/>
        <end position="2997"/>
    </location>
</feature>
<evidence type="ECO:0000256" key="10">
    <source>
        <dbReference type="ARBA" id="ARBA00023175"/>
    </source>
</evidence>
<evidence type="ECO:0000256" key="1">
    <source>
        <dbReference type="ARBA" id="ARBA00004430"/>
    </source>
</evidence>
<dbReference type="Pfam" id="PF12777">
    <property type="entry name" value="MT"/>
    <property type="match status" value="1"/>
</dbReference>
<dbReference type="Pfam" id="PF03028">
    <property type="entry name" value="Dynein_heavy"/>
    <property type="match status" value="1"/>
</dbReference>
<dbReference type="Pfam" id="PF12774">
    <property type="entry name" value="AAA_6"/>
    <property type="match status" value="1"/>
</dbReference>
<dbReference type="KEGG" id="nlo:107220212"/>
<evidence type="ECO:0000256" key="4">
    <source>
        <dbReference type="ARBA" id="ARBA00022701"/>
    </source>
</evidence>
<feature type="domain" description="Dynein heavy chain ATP-binding dynein motor region" evidence="19">
    <location>
        <begin position="2418"/>
        <end position="2638"/>
    </location>
</feature>
<dbReference type="Gene3D" id="1.10.8.720">
    <property type="entry name" value="Region D6 of dynein motor"/>
    <property type="match status" value="1"/>
</dbReference>
<keyword evidence="7" id="KW-0243">Dynein</keyword>
<evidence type="ECO:0000256" key="5">
    <source>
        <dbReference type="ARBA" id="ARBA00022741"/>
    </source>
</evidence>
<dbReference type="GO" id="GO:0005874">
    <property type="term" value="C:microtubule"/>
    <property type="evidence" value="ECO:0007669"/>
    <property type="project" value="UniProtKB-KW"/>
</dbReference>
<evidence type="ECO:0000256" key="11">
    <source>
        <dbReference type="ARBA" id="ARBA00023212"/>
    </source>
</evidence>
<gene>
    <name evidence="25" type="primary">LOC107220212</name>
</gene>
<dbReference type="InterPro" id="IPR024743">
    <property type="entry name" value="Dynein_HC_stalk"/>
</dbReference>
<evidence type="ECO:0000256" key="3">
    <source>
        <dbReference type="ARBA" id="ARBA00022490"/>
    </source>
</evidence>
<dbReference type="RefSeq" id="XP_015514190.2">
    <property type="nucleotide sequence ID" value="XM_015658704.2"/>
</dbReference>
<evidence type="ECO:0000259" key="18">
    <source>
        <dbReference type="Pfam" id="PF12780"/>
    </source>
</evidence>
<keyword evidence="8 13" id="KW-0175">Coiled coil</keyword>
<evidence type="ECO:0000259" key="16">
    <source>
        <dbReference type="Pfam" id="PF12774"/>
    </source>
</evidence>
<dbReference type="Gene3D" id="1.20.920.30">
    <property type="match status" value="1"/>
</dbReference>
<evidence type="ECO:0000259" key="19">
    <source>
        <dbReference type="Pfam" id="PF12781"/>
    </source>
</evidence>
<evidence type="ECO:0000313" key="25">
    <source>
        <dbReference type="RefSeq" id="XP_015514190.2"/>
    </source>
</evidence>
<dbReference type="Pfam" id="PF18198">
    <property type="entry name" value="AAA_lid_11"/>
    <property type="match status" value="1"/>
</dbReference>
<protein>
    <submittedName>
        <fullName evidence="25">Dynein axonemal heavy chain 7</fullName>
    </submittedName>
</protein>
<reference evidence="25" key="1">
    <citation type="submission" date="2025-08" db="UniProtKB">
        <authorList>
            <consortium name="RefSeq"/>
        </authorList>
    </citation>
    <scope>IDENTIFICATION</scope>
    <source>
        <tissue evidence="25">Thorax and Abdomen</tissue>
    </source>
</reference>
<accession>A0A6J0BHC2</accession>
<dbReference type="InterPro" id="IPR025662">
    <property type="entry name" value="Sigma_54_int_dom_ATP-bd_1"/>
</dbReference>
<organism evidence="25">
    <name type="scientific">Neodiprion lecontei</name>
    <name type="common">Redheaded pine sawfly</name>
    <dbReference type="NCBI Taxonomy" id="441921"/>
    <lineage>
        <taxon>Eukaryota</taxon>
        <taxon>Metazoa</taxon>
        <taxon>Ecdysozoa</taxon>
        <taxon>Arthropoda</taxon>
        <taxon>Hexapoda</taxon>
        <taxon>Insecta</taxon>
        <taxon>Pterygota</taxon>
        <taxon>Neoptera</taxon>
        <taxon>Endopterygota</taxon>
        <taxon>Hymenoptera</taxon>
        <taxon>Tenthredinoidea</taxon>
        <taxon>Diprionidae</taxon>
        <taxon>Diprioninae</taxon>
        <taxon>Neodiprion</taxon>
    </lineage>
</organism>
<keyword evidence="11" id="KW-0206">Cytoskeleton</keyword>
<keyword evidence="10" id="KW-0505">Motor protein</keyword>
<dbReference type="InterPro" id="IPR042222">
    <property type="entry name" value="Dynein_2_N"/>
</dbReference>
<keyword evidence="9" id="KW-0969">Cilium</keyword>
<dbReference type="InterPro" id="IPR042228">
    <property type="entry name" value="Dynein_linker_3"/>
</dbReference>
<keyword evidence="5" id="KW-0547">Nucleotide-binding</keyword>
<dbReference type="GO" id="GO:0008569">
    <property type="term" value="F:minus-end-directed microtubule motor activity"/>
    <property type="evidence" value="ECO:0007669"/>
    <property type="project" value="InterPro"/>
</dbReference>
<dbReference type="Gene3D" id="3.10.490.20">
    <property type="match status" value="1"/>
</dbReference>
<feature type="domain" description="Dynein heavy chain coiled coil stalk" evidence="17">
    <location>
        <begin position="2045"/>
        <end position="2393"/>
    </location>
</feature>